<sequence>MMAARTRRPPHSSPAGEPKPAAELRARRAGRREVGGQRGGAARRKEVRREASGVGGERWVCAVAVFLLLERHGSACTQRGRAGTMAVDWIGFAYAALLAVGGIVGYTRKGSKISLAAGLTFGSVAGYGAYCVSRDPRNVKISLFSAFLLTVIMGMRFKRTKKLMPAGLVACLSLLMILRLVFMLL</sequence>
<dbReference type="Gene3D" id="1.10.10.1740">
    <property type="entry name" value="Transmembrane protein 14-like"/>
    <property type="match status" value="1"/>
</dbReference>
<reference evidence="8" key="2">
    <citation type="submission" date="2025-08" db="UniProtKB">
        <authorList>
            <consortium name="Ensembl"/>
        </authorList>
    </citation>
    <scope>IDENTIFICATION</scope>
</reference>
<organism evidence="8 9">
    <name type="scientific">Coturnix japonica</name>
    <name type="common">Japanese quail</name>
    <name type="synonym">Coturnix coturnix japonica</name>
    <dbReference type="NCBI Taxonomy" id="93934"/>
    <lineage>
        <taxon>Eukaryota</taxon>
        <taxon>Metazoa</taxon>
        <taxon>Chordata</taxon>
        <taxon>Craniata</taxon>
        <taxon>Vertebrata</taxon>
        <taxon>Euteleostomi</taxon>
        <taxon>Archelosauria</taxon>
        <taxon>Archosauria</taxon>
        <taxon>Dinosauria</taxon>
        <taxon>Saurischia</taxon>
        <taxon>Theropoda</taxon>
        <taxon>Coelurosauria</taxon>
        <taxon>Aves</taxon>
        <taxon>Neognathae</taxon>
        <taxon>Galloanserae</taxon>
        <taxon>Galliformes</taxon>
        <taxon>Phasianidae</taxon>
        <taxon>Perdicinae</taxon>
        <taxon>Coturnix</taxon>
    </lineage>
</organism>
<keyword evidence="5 7" id="KW-0472">Membrane</keyword>
<evidence type="ECO:0000256" key="4">
    <source>
        <dbReference type="ARBA" id="ARBA00022989"/>
    </source>
</evidence>
<dbReference type="PANTHER" id="PTHR12668">
    <property type="entry name" value="TRANSMEMBRANE PROTEIN 14, 15"/>
    <property type="match status" value="1"/>
</dbReference>
<evidence type="ECO:0000256" key="6">
    <source>
        <dbReference type="SAM" id="MobiDB-lite"/>
    </source>
</evidence>
<name>A0A8C2T8D7_COTJA</name>
<evidence type="ECO:0000313" key="9">
    <source>
        <dbReference type="Proteomes" id="UP000694412"/>
    </source>
</evidence>
<dbReference type="PANTHER" id="PTHR12668:SF11">
    <property type="entry name" value="TRANSMEMBRANE PROTEIN 14A"/>
    <property type="match status" value="1"/>
</dbReference>
<evidence type="ECO:0000313" key="8">
    <source>
        <dbReference type="Ensembl" id="ENSCJPP00005009006.1"/>
    </source>
</evidence>
<dbReference type="GeneTree" id="ENSGT00940000158206"/>
<reference evidence="8" key="1">
    <citation type="submission" date="2015-11" db="EMBL/GenBank/DDBJ databases">
        <authorList>
            <consortium name="International Coturnix japonica Genome Analysis Consortium"/>
            <person name="Warren W."/>
            <person name="Burt D.W."/>
            <person name="Antin P.B."/>
            <person name="Lanford R."/>
            <person name="Gros J."/>
            <person name="Wilson R.K."/>
        </authorList>
    </citation>
    <scope>NUCLEOTIDE SEQUENCE [LARGE SCALE GENOMIC DNA]</scope>
</reference>
<accession>A0A8C2T8D7</accession>
<dbReference type="Ensembl" id="ENSCJPT00005013520.1">
    <property type="protein sequence ID" value="ENSCJPP00005009006.1"/>
    <property type="gene ID" value="ENSCJPG00005007974.1"/>
</dbReference>
<dbReference type="Proteomes" id="UP000694412">
    <property type="component" value="Chromosome 3"/>
</dbReference>
<evidence type="ECO:0000256" key="1">
    <source>
        <dbReference type="ARBA" id="ARBA00004141"/>
    </source>
</evidence>
<dbReference type="GO" id="GO:0070453">
    <property type="term" value="P:regulation of heme biosynthetic process"/>
    <property type="evidence" value="ECO:0007669"/>
    <property type="project" value="TreeGrafter"/>
</dbReference>
<feature type="compositionally biased region" description="Basic residues" evidence="6">
    <location>
        <begin position="1"/>
        <end position="10"/>
    </location>
</feature>
<proteinExistence type="inferred from homology"/>
<reference evidence="8" key="3">
    <citation type="submission" date="2025-09" db="UniProtKB">
        <authorList>
            <consortium name="Ensembl"/>
        </authorList>
    </citation>
    <scope>IDENTIFICATION</scope>
</reference>
<keyword evidence="4 7" id="KW-1133">Transmembrane helix</keyword>
<dbReference type="Pfam" id="PF03647">
    <property type="entry name" value="Tmemb_14"/>
    <property type="match status" value="1"/>
</dbReference>
<evidence type="ECO:0000256" key="3">
    <source>
        <dbReference type="ARBA" id="ARBA00022692"/>
    </source>
</evidence>
<dbReference type="GO" id="GO:0031966">
    <property type="term" value="C:mitochondrial membrane"/>
    <property type="evidence" value="ECO:0007669"/>
    <property type="project" value="TreeGrafter"/>
</dbReference>
<dbReference type="InterPro" id="IPR005349">
    <property type="entry name" value="TMEM14"/>
</dbReference>
<dbReference type="AlphaFoldDB" id="A0A8C2T8D7"/>
<evidence type="ECO:0000256" key="7">
    <source>
        <dbReference type="SAM" id="Phobius"/>
    </source>
</evidence>
<dbReference type="FunFam" id="1.10.10.1740:FF:000002">
    <property type="entry name" value="Transmembrane protein 14C"/>
    <property type="match status" value="1"/>
</dbReference>
<protein>
    <submittedName>
        <fullName evidence="8">Transmembrane protein 14A</fullName>
    </submittedName>
</protein>
<evidence type="ECO:0000256" key="2">
    <source>
        <dbReference type="ARBA" id="ARBA00007590"/>
    </source>
</evidence>
<comment type="subcellular location">
    <subcellularLocation>
        <location evidence="1">Membrane</location>
        <topology evidence="1">Multi-pass membrane protein</topology>
    </subcellularLocation>
</comment>
<feature type="transmembrane region" description="Helical" evidence="7">
    <location>
        <begin position="163"/>
        <end position="182"/>
    </location>
</feature>
<evidence type="ECO:0000256" key="5">
    <source>
        <dbReference type="ARBA" id="ARBA00023136"/>
    </source>
</evidence>
<feature type="transmembrane region" description="Helical" evidence="7">
    <location>
        <begin position="89"/>
        <end position="107"/>
    </location>
</feature>
<keyword evidence="9" id="KW-1185">Reference proteome</keyword>
<feature type="transmembrane region" description="Helical" evidence="7">
    <location>
        <begin position="113"/>
        <end position="132"/>
    </location>
</feature>
<gene>
    <name evidence="8" type="primary">TMEM14A</name>
</gene>
<keyword evidence="3 7" id="KW-0812">Transmembrane</keyword>
<feature type="region of interest" description="Disordered" evidence="6">
    <location>
        <begin position="1"/>
        <end position="48"/>
    </location>
</feature>
<dbReference type="InterPro" id="IPR044890">
    <property type="entry name" value="TMEM14_sf"/>
</dbReference>
<feature type="compositionally biased region" description="Basic and acidic residues" evidence="6">
    <location>
        <begin position="20"/>
        <end position="35"/>
    </location>
</feature>
<comment type="similarity">
    <text evidence="2">Belongs to the TMEM14 family.</text>
</comment>